<organism evidence="1 2">
    <name type="scientific">Kouleothrix aurantiaca</name>
    <dbReference type="NCBI Taxonomy" id="186479"/>
    <lineage>
        <taxon>Bacteria</taxon>
        <taxon>Bacillati</taxon>
        <taxon>Chloroflexota</taxon>
        <taxon>Chloroflexia</taxon>
        <taxon>Chloroflexales</taxon>
        <taxon>Roseiflexineae</taxon>
        <taxon>Roseiflexaceae</taxon>
        <taxon>Kouleothrix</taxon>
    </lineage>
</organism>
<dbReference type="PANTHER" id="PTHR16469">
    <property type="entry name" value="UBIQUITIN-ASSOCIATED AND SH3 DOMAIN-CONTAINING BA-RELATED"/>
    <property type="match status" value="1"/>
</dbReference>
<evidence type="ECO:0000313" key="1">
    <source>
        <dbReference type="EMBL" id="KPV49464.1"/>
    </source>
</evidence>
<keyword evidence="2" id="KW-1185">Reference proteome</keyword>
<dbReference type="InterPro" id="IPR029033">
    <property type="entry name" value="His_PPase_superfam"/>
</dbReference>
<accession>A0A0P9CTX5</accession>
<dbReference type="Pfam" id="PF00300">
    <property type="entry name" value="His_Phos_1"/>
    <property type="match status" value="2"/>
</dbReference>
<protein>
    <submittedName>
        <fullName evidence="1">Phosphoglycerate mutase</fullName>
    </submittedName>
</protein>
<comment type="caution">
    <text evidence="1">The sequence shown here is derived from an EMBL/GenBank/DDBJ whole genome shotgun (WGS) entry which is preliminary data.</text>
</comment>
<dbReference type="Gene3D" id="3.40.50.1240">
    <property type="entry name" value="Phosphoglycerate mutase-like"/>
    <property type="match status" value="1"/>
</dbReference>
<dbReference type="PANTHER" id="PTHR16469:SF27">
    <property type="entry name" value="UBIQUITIN-ASSOCIATED AND SH3 DOMAIN-CONTAINING BA-RELATED"/>
    <property type="match status" value="1"/>
</dbReference>
<dbReference type="Proteomes" id="UP000050509">
    <property type="component" value="Unassembled WGS sequence"/>
</dbReference>
<reference evidence="1 2" key="1">
    <citation type="submission" date="2015-09" db="EMBL/GenBank/DDBJ databases">
        <title>Draft genome sequence of Kouleothrix aurantiaca JCM 19913.</title>
        <authorList>
            <person name="Hemp J."/>
        </authorList>
    </citation>
    <scope>NUCLEOTIDE SEQUENCE [LARGE SCALE GENOMIC DNA]</scope>
    <source>
        <strain evidence="1 2">COM-B</strain>
    </source>
</reference>
<dbReference type="SUPFAM" id="SSF53254">
    <property type="entry name" value="Phosphoglycerate mutase-like"/>
    <property type="match status" value="1"/>
</dbReference>
<sequence length="176" mass="19315">MLEELYLVRHALPDRASSIPYHTPPGPPLLPHGLREAAETGAWLVGRGIEQLFASPFVRTRQTAEAVSAELGLPITFTEALREGAPGEKMDQIRARTSELLAQLDDSPLRCVALVSHGAPIRPLLEHTTNMRIDLKPHVYDNGNCAPTAAVWHGRRTDAGWVWELAFRPTQAASTS</sequence>
<dbReference type="CDD" id="cd07067">
    <property type="entry name" value="HP_PGM_like"/>
    <property type="match status" value="1"/>
</dbReference>
<dbReference type="InterPro" id="IPR051710">
    <property type="entry name" value="Phosphatase_SH3-domain"/>
</dbReference>
<dbReference type="EMBL" id="LJCR01001954">
    <property type="protein sequence ID" value="KPV49464.1"/>
    <property type="molecule type" value="Genomic_DNA"/>
</dbReference>
<dbReference type="InterPro" id="IPR013078">
    <property type="entry name" value="His_Pase_superF_clade-1"/>
</dbReference>
<gene>
    <name evidence="1" type="ORF">SE17_32495</name>
</gene>
<evidence type="ECO:0000313" key="2">
    <source>
        <dbReference type="Proteomes" id="UP000050509"/>
    </source>
</evidence>
<dbReference type="SMART" id="SM00855">
    <property type="entry name" value="PGAM"/>
    <property type="match status" value="1"/>
</dbReference>
<proteinExistence type="predicted"/>
<dbReference type="AlphaFoldDB" id="A0A0P9CTX5"/>
<name>A0A0P9CTX5_9CHLR</name>